<protein>
    <submittedName>
        <fullName evidence="2">Uncharacterized protein</fullName>
    </submittedName>
</protein>
<organism evidence="2 3">
    <name type="scientific">Datura stramonium</name>
    <name type="common">Jimsonweed</name>
    <name type="synonym">Common thornapple</name>
    <dbReference type="NCBI Taxonomy" id="4076"/>
    <lineage>
        <taxon>Eukaryota</taxon>
        <taxon>Viridiplantae</taxon>
        <taxon>Streptophyta</taxon>
        <taxon>Embryophyta</taxon>
        <taxon>Tracheophyta</taxon>
        <taxon>Spermatophyta</taxon>
        <taxon>Magnoliopsida</taxon>
        <taxon>eudicotyledons</taxon>
        <taxon>Gunneridae</taxon>
        <taxon>Pentapetalae</taxon>
        <taxon>asterids</taxon>
        <taxon>lamiids</taxon>
        <taxon>Solanales</taxon>
        <taxon>Solanaceae</taxon>
        <taxon>Solanoideae</taxon>
        <taxon>Datureae</taxon>
        <taxon>Datura</taxon>
    </lineage>
</organism>
<evidence type="ECO:0000313" key="2">
    <source>
        <dbReference type="EMBL" id="MCD7467520.1"/>
    </source>
</evidence>
<gene>
    <name evidence="2" type="ORF">HAX54_004993</name>
</gene>
<feature type="compositionally biased region" description="Basic and acidic residues" evidence="1">
    <location>
        <begin position="1"/>
        <end position="10"/>
    </location>
</feature>
<feature type="region of interest" description="Disordered" evidence="1">
    <location>
        <begin position="61"/>
        <end position="104"/>
    </location>
</feature>
<feature type="compositionally biased region" description="Basic and acidic residues" evidence="1">
    <location>
        <begin position="94"/>
        <end position="104"/>
    </location>
</feature>
<evidence type="ECO:0000256" key="1">
    <source>
        <dbReference type="SAM" id="MobiDB-lite"/>
    </source>
</evidence>
<comment type="caution">
    <text evidence="2">The sequence shown here is derived from an EMBL/GenBank/DDBJ whole genome shotgun (WGS) entry which is preliminary data.</text>
</comment>
<accession>A0ABS8T901</accession>
<keyword evidence="3" id="KW-1185">Reference proteome</keyword>
<dbReference type="Proteomes" id="UP000823775">
    <property type="component" value="Unassembled WGS sequence"/>
</dbReference>
<evidence type="ECO:0000313" key="3">
    <source>
        <dbReference type="Proteomes" id="UP000823775"/>
    </source>
</evidence>
<sequence>MKKVEKKCEKAISQSSTSVRAQKAATKSMKKGSKKGILIGSKRKQMEVPIEEEYVVLVESSKSRRERAGEGSVVEGPGATSRSTKQKKTTKPLTRAERHAILIT</sequence>
<dbReference type="EMBL" id="JACEIK010001239">
    <property type="protein sequence ID" value="MCD7467520.1"/>
    <property type="molecule type" value="Genomic_DNA"/>
</dbReference>
<proteinExistence type="predicted"/>
<reference evidence="2 3" key="1">
    <citation type="journal article" date="2021" name="BMC Genomics">
        <title>Datura genome reveals duplications of psychoactive alkaloid biosynthetic genes and high mutation rate following tissue culture.</title>
        <authorList>
            <person name="Rajewski A."/>
            <person name="Carter-House D."/>
            <person name="Stajich J."/>
            <person name="Litt A."/>
        </authorList>
    </citation>
    <scope>NUCLEOTIDE SEQUENCE [LARGE SCALE GENOMIC DNA]</scope>
    <source>
        <strain evidence="2">AR-01</strain>
    </source>
</reference>
<feature type="region of interest" description="Disordered" evidence="1">
    <location>
        <begin position="1"/>
        <end position="40"/>
    </location>
</feature>
<name>A0ABS8T901_DATST</name>